<feature type="transmembrane region" description="Helical" evidence="5">
    <location>
        <begin position="126"/>
        <end position="145"/>
    </location>
</feature>
<reference evidence="7" key="1">
    <citation type="submission" date="2020-07" db="EMBL/GenBank/DDBJ databases">
        <authorList>
            <person name="Pettersson B.M.F."/>
            <person name="Behra P.R.K."/>
            <person name="Ramesh M."/>
            <person name="Das S."/>
            <person name="Dasgupta S."/>
            <person name="Kirsebom L.A."/>
        </authorList>
    </citation>
    <scope>NUCLEOTIDE SEQUENCE</scope>
    <source>
        <strain evidence="7">DSM 44615</strain>
    </source>
</reference>
<feature type="transmembrane region" description="Helical" evidence="5">
    <location>
        <begin position="103"/>
        <end position="119"/>
    </location>
</feature>
<sequence length="716" mass="74856">MSVIPRVAARVEIFDPGYVRTRRGARAVGATVLAWATMVAVTSAFDVADPVRITLFAAGAAFEGALLAPDPRPRDRVGTLGWAVVVSTLAVILTVALTRQAVWLGAILLVLLMFSSYALRAWSTRIASLALMGAITVYVTGAGHITVGRVGWFVVALTLGFGWLAIWESVILRDVPVRSLARSVHAFARRAAETVAAAADALNTARDGTPPDHAARALRTRLERAKSCRSAIETQFAGAVAHGMSPQDVDRLRVALHSVQKGLEDLTAQVEDPGWLRSLPDEIARSVTSTLHGLAVALGDDSDDSARDTVAGRARVLRGHIHSALTHTTESGAAPFPPQTLLAALSLLSAGEIVAQSLTRALELVSTASAAVGTAMTPAAAEAPQVEPAARLISPTMALAIQAVVAAVGAGLIAKAVGNEQSLVVAWTAFVVIAGSAGLSARRAFSRLPATILGAVGGVAIAACVPEGLFWTVAVVAIGVFLTIVSAPVSYPAMVFWMSIAFVPLFATEGRYLDLVRDKSVAALIGGCVAAVVALTIVPLRDTREIRPAVLTYLKALDGALESHLPGRESDVAAAEAELDRTHAALTTKFASAATEVNVFSQPAGVRNDKAVHVDAVHEAYLRLTPLLSDGSRQLHGWTDDRVRTGIRELRNAISAARGDVPAAGGSDATKPVVSQAVGTVELTDSLRRVDQLESDLKRLAAVLNGRADAPPLPQR</sequence>
<dbReference type="RefSeq" id="WP_264012462.1">
    <property type="nucleotide sequence ID" value="NZ_JACKSJ010000078.1"/>
</dbReference>
<feature type="transmembrane region" description="Helical" evidence="5">
    <location>
        <begin position="397"/>
        <end position="417"/>
    </location>
</feature>
<evidence type="ECO:0000313" key="8">
    <source>
        <dbReference type="Proteomes" id="UP001140293"/>
    </source>
</evidence>
<comment type="subcellular location">
    <subcellularLocation>
        <location evidence="1">Membrane</location>
        <topology evidence="1">Multi-pass membrane protein</topology>
    </subcellularLocation>
</comment>
<evidence type="ECO:0000256" key="2">
    <source>
        <dbReference type="ARBA" id="ARBA00022692"/>
    </source>
</evidence>
<name>A0A9X2YN63_9MYCO</name>
<proteinExistence type="predicted"/>
<feature type="transmembrane region" description="Helical" evidence="5">
    <location>
        <begin position="491"/>
        <end position="508"/>
    </location>
</feature>
<evidence type="ECO:0000259" key="6">
    <source>
        <dbReference type="Pfam" id="PF13515"/>
    </source>
</evidence>
<feature type="transmembrane region" description="Helical" evidence="5">
    <location>
        <begin position="27"/>
        <end position="45"/>
    </location>
</feature>
<dbReference type="EMBL" id="JACKSJ010000078">
    <property type="protein sequence ID" value="MCV7170271.1"/>
    <property type="molecule type" value="Genomic_DNA"/>
</dbReference>
<feature type="transmembrane region" description="Helical" evidence="5">
    <location>
        <begin position="452"/>
        <end position="485"/>
    </location>
</feature>
<evidence type="ECO:0000256" key="4">
    <source>
        <dbReference type="ARBA" id="ARBA00023136"/>
    </source>
</evidence>
<evidence type="ECO:0000256" key="3">
    <source>
        <dbReference type="ARBA" id="ARBA00022989"/>
    </source>
</evidence>
<keyword evidence="2 5" id="KW-0812">Transmembrane</keyword>
<evidence type="ECO:0000313" key="7">
    <source>
        <dbReference type="EMBL" id="MCV7170271.1"/>
    </source>
</evidence>
<feature type="transmembrane region" description="Helical" evidence="5">
    <location>
        <begin position="51"/>
        <end position="68"/>
    </location>
</feature>
<dbReference type="Proteomes" id="UP001140293">
    <property type="component" value="Unassembled WGS sequence"/>
</dbReference>
<comment type="caution">
    <text evidence="7">The sequence shown here is derived from an EMBL/GenBank/DDBJ whole genome shotgun (WGS) entry which is preliminary data.</text>
</comment>
<keyword evidence="3 5" id="KW-1133">Transmembrane helix</keyword>
<feature type="transmembrane region" description="Helical" evidence="5">
    <location>
        <begin position="151"/>
        <end position="172"/>
    </location>
</feature>
<feature type="transmembrane region" description="Helical" evidence="5">
    <location>
        <begin position="423"/>
        <end position="440"/>
    </location>
</feature>
<evidence type="ECO:0000256" key="5">
    <source>
        <dbReference type="SAM" id="Phobius"/>
    </source>
</evidence>
<feature type="transmembrane region" description="Helical" evidence="5">
    <location>
        <begin position="520"/>
        <end position="540"/>
    </location>
</feature>
<evidence type="ECO:0000256" key="1">
    <source>
        <dbReference type="ARBA" id="ARBA00004141"/>
    </source>
</evidence>
<dbReference type="InterPro" id="IPR049453">
    <property type="entry name" value="Memb_transporter_dom"/>
</dbReference>
<organism evidence="7 8">
    <name type="scientific">[Mycobacterium] manitobense</name>
    <dbReference type="NCBI Taxonomy" id="190147"/>
    <lineage>
        <taxon>Bacteria</taxon>
        <taxon>Bacillati</taxon>
        <taxon>Actinomycetota</taxon>
        <taxon>Actinomycetes</taxon>
        <taxon>Mycobacteriales</taxon>
        <taxon>Mycobacteriaceae</taxon>
        <taxon>Mycolicibacterium</taxon>
    </lineage>
</organism>
<accession>A0A9X2YN63</accession>
<gene>
    <name evidence="7" type="ORF">H7I41_10115</name>
</gene>
<protein>
    <submittedName>
        <fullName evidence="7">FUSC family protein</fullName>
    </submittedName>
</protein>
<feature type="transmembrane region" description="Helical" evidence="5">
    <location>
        <begin position="80"/>
        <end position="97"/>
    </location>
</feature>
<reference evidence="7" key="2">
    <citation type="journal article" date="2022" name="BMC Genomics">
        <title>Comparative genome analysis of mycobacteria focusing on tRNA and non-coding RNA.</title>
        <authorList>
            <person name="Behra P.R.K."/>
            <person name="Pettersson B.M.F."/>
            <person name="Ramesh M."/>
            <person name="Das S."/>
            <person name="Dasgupta S."/>
            <person name="Kirsebom L.A."/>
        </authorList>
    </citation>
    <scope>NUCLEOTIDE SEQUENCE</scope>
    <source>
        <strain evidence="7">DSM 44615</strain>
    </source>
</reference>
<dbReference type="GO" id="GO:0016020">
    <property type="term" value="C:membrane"/>
    <property type="evidence" value="ECO:0007669"/>
    <property type="project" value="UniProtKB-SubCell"/>
</dbReference>
<dbReference type="Pfam" id="PF13515">
    <property type="entry name" value="FUSC_2"/>
    <property type="match status" value="1"/>
</dbReference>
<keyword evidence="4 5" id="KW-0472">Membrane</keyword>
<keyword evidence="8" id="KW-1185">Reference proteome</keyword>
<dbReference type="AlphaFoldDB" id="A0A9X2YN63"/>
<feature type="domain" description="Integral membrane bound transporter" evidence="6">
    <location>
        <begin position="410"/>
        <end position="533"/>
    </location>
</feature>